<dbReference type="PANTHER" id="PTHR32305">
    <property type="match status" value="1"/>
</dbReference>
<dbReference type="InterPro" id="IPR022385">
    <property type="entry name" value="Rhs_assc_core"/>
</dbReference>
<dbReference type="EMBL" id="BAABBN010000004">
    <property type="protein sequence ID" value="GAA3918679.1"/>
    <property type="molecule type" value="Genomic_DNA"/>
</dbReference>
<reference evidence="4" key="1">
    <citation type="journal article" date="2019" name="Int. J. Syst. Evol. Microbiol.">
        <title>The Global Catalogue of Microorganisms (GCM) 10K type strain sequencing project: providing services to taxonomists for standard genome sequencing and annotation.</title>
        <authorList>
            <consortium name="The Broad Institute Genomics Platform"/>
            <consortium name="The Broad Institute Genome Sequencing Center for Infectious Disease"/>
            <person name="Wu L."/>
            <person name="Ma J."/>
        </authorList>
    </citation>
    <scope>NUCLEOTIDE SEQUENCE [LARGE SCALE GENOMIC DNA]</scope>
    <source>
        <strain evidence="4">JCM 17551</strain>
    </source>
</reference>
<feature type="domain" description="Type III secretion system effector HopBF1-like" evidence="2">
    <location>
        <begin position="221"/>
        <end position="390"/>
    </location>
</feature>
<dbReference type="Pfam" id="PF26324">
    <property type="entry name" value="HopBF1_kinase"/>
    <property type="match status" value="1"/>
</dbReference>
<dbReference type="CDD" id="cd20900">
    <property type="entry name" value="HopBF1"/>
    <property type="match status" value="1"/>
</dbReference>
<gene>
    <name evidence="3" type="ORF">GCM10022277_12440</name>
</gene>
<evidence type="ECO:0000259" key="2">
    <source>
        <dbReference type="Pfam" id="PF26324"/>
    </source>
</evidence>
<evidence type="ECO:0000259" key="1">
    <source>
        <dbReference type="Pfam" id="PF03527"/>
    </source>
</evidence>
<sequence length="411" mass="46926">MIKKNGASYRYDPCGNQIQVDAGKADNEAPKHQTREFDGFNQLRRLRNNGKVNHYQYDALGRRSAKLTEQGKTDYLWDGDQLIGEHHQGKFRWYIYQPNTFLPIALVEEGQVYHYHLDHLGTPIQLTDNQGQTAWQADYSAFGEAQVTIEQINNPIRFQGQYYDDESGLHYNRFRYYDPAIGRFIHQDPIGLVGGINHYQYAPNPVQWVDPFGLSCKELPIETLDKENLLGKGAFKEAYTINDDQVFLIPRKDAPHGQPHSFEDLKQEAFLLEYISSFGIPTLKIFGTGIVTLPDGEKVKGLIAEKKLFNGKDILAIRKGKKADVSIEDVNQAVTQDTLDELNKMDRIIKKENLVIKDLQILYGEDGKPVVADPLDAYAGEYAEERDVKITKDRLRTNREMVEGIINKNST</sequence>
<dbReference type="InterPro" id="IPR001826">
    <property type="entry name" value="RHS"/>
</dbReference>
<dbReference type="NCBIfam" id="TIGR03696">
    <property type="entry name" value="Rhs_assc_core"/>
    <property type="match status" value="1"/>
</dbReference>
<organism evidence="3 4">
    <name type="scientific">Litoribacillus peritrichatus</name>
    <dbReference type="NCBI Taxonomy" id="718191"/>
    <lineage>
        <taxon>Bacteria</taxon>
        <taxon>Pseudomonadati</taxon>
        <taxon>Pseudomonadota</taxon>
        <taxon>Gammaproteobacteria</taxon>
        <taxon>Oceanospirillales</taxon>
        <taxon>Oceanospirillaceae</taxon>
        <taxon>Litoribacillus</taxon>
    </lineage>
</organism>
<dbReference type="RefSeq" id="WP_344796575.1">
    <property type="nucleotide sequence ID" value="NZ_BAABBN010000004.1"/>
</dbReference>
<accession>A0ABP7MB03</accession>
<dbReference type="Proteomes" id="UP001501565">
    <property type="component" value="Unassembled WGS sequence"/>
</dbReference>
<dbReference type="InterPro" id="IPR050708">
    <property type="entry name" value="T6SS_VgrG/RHS"/>
</dbReference>
<comment type="caution">
    <text evidence="3">The sequence shown here is derived from an EMBL/GenBank/DDBJ whole genome shotgun (WGS) entry which is preliminary data.</text>
</comment>
<protein>
    <submittedName>
        <fullName evidence="3">Uncharacterized protein</fullName>
    </submittedName>
</protein>
<evidence type="ECO:0000313" key="3">
    <source>
        <dbReference type="EMBL" id="GAA3918679.1"/>
    </source>
</evidence>
<name>A0ABP7MB03_9GAMM</name>
<dbReference type="Pfam" id="PF03527">
    <property type="entry name" value="RHS"/>
    <property type="match status" value="1"/>
</dbReference>
<evidence type="ECO:0000313" key="4">
    <source>
        <dbReference type="Proteomes" id="UP001501565"/>
    </source>
</evidence>
<dbReference type="Gene3D" id="2.180.10.10">
    <property type="entry name" value="RHS repeat-associated core"/>
    <property type="match status" value="1"/>
</dbReference>
<dbReference type="InterPro" id="IPR054555">
    <property type="entry name" value="T3SS_HopBF1-like"/>
</dbReference>
<keyword evidence="4" id="KW-1185">Reference proteome</keyword>
<dbReference type="PRINTS" id="PR00394">
    <property type="entry name" value="RHSPROTEIN"/>
</dbReference>
<proteinExistence type="predicted"/>
<feature type="domain" description="RHS protein conserved region" evidence="1">
    <location>
        <begin position="112"/>
        <end position="145"/>
    </location>
</feature>
<dbReference type="PANTHER" id="PTHR32305:SF15">
    <property type="entry name" value="PROTEIN RHSA-RELATED"/>
    <property type="match status" value="1"/>
</dbReference>